<gene>
    <name evidence="2" type="ORF">FH608_042800</name>
</gene>
<evidence type="ECO:0000313" key="2">
    <source>
        <dbReference type="EMBL" id="KAB8188811.1"/>
    </source>
</evidence>
<reference evidence="2 3" key="1">
    <citation type="submission" date="2019-10" db="EMBL/GenBank/DDBJ databases">
        <title>Nonomuraea sp. nov., isolated from Phyllanthus amarus.</title>
        <authorList>
            <person name="Klykleung N."/>
            <person name="Tanasupawat S."/>
        </authorList>
    </citation>
    <scope>NUCLEOTIDE SEQUENCE [LARGE SCALE GENOMIC DNA]</scope>
    <source>
        <strain evidence="2 3">PA1-10</strain>
    </source>
</reference>
<keyword evidence="3" id="KW-1185">Reference proteome</keyword>
<accession>A0A5C4VHT2</accession>
<name>A0A5C4VHT2_9ACTN</name>
<dbReference type="Proteomes" id="UP000312512">
    <property type="component" value="Unassembled WGS sequence"/>
</dbReference>
<organism evidence="2 3">
    <name type="scientific">Nonomuraea phyllanthi</name>
    <dbReference type="NCBI Taxonomy" id="2219224"/>
    <lineage>
        <taxon>Bacteria</taxon>
        <taxon>Bacillati</taxon>
        <taxon>Actinomycetota</taxon>
        <taxon>Actinomycetes</taxon>
        <taxon>Streptosporangiales</taxon>
        <taxon>Streptosporangiaceae</taxon>
        <taxon>Nonomuraea</taxon>
    </lineage>
</organism>
<feature type="compositionally biased region" description="Basic and acidic residues" evidence="1">
    <location>
        <begin position="20"/>
        <end position="32"/>
    </location>
</feature>
<protein>
    <submittedName>
        <fullName evidence="2">Uncharacterized protein</fullName>
    </submittedName>
</protein>
<feature type="region of interest" description="Disordered" evidence="1">
    <location>
        <begin position="1"/>
        <end position="76"/>
    </location>
</feature>
<dbReference type="EMBL" id="VDLX02000023">
    <property type="protein sequence ID" value="KAB8188811.1"/>
    <property type="molecule type" value="Genomic_DNA"/>
</dbReference>
<sequence>MTGLIAAARARGRRAGVRWSEGRRAEGRRSGDRWSGARRAGGRSVAATAAAAGGDRPWPAAGRPAAGAAAPEAPQP</sequence>
<evidence type="ECO:0000256" key="1">
    <source>
        <dbReference type="SAM" id="MobiDB-lite"/>
    </source>
</evidence>
<comment type="caution">
    <text evidence="2">The sequence shown here is derived from an EMBL/GenBank/DDBJ whole genome shotgun (WGS) entry which is preliminary data.</text>
</comment>
<proteinExistence type="predicted"/>
<feature type="compositionally biased region" description="Low complexity" evidence="1">
    <location>
        <begin position="33"/>
        <end position="76"/>
    </location>
</feature>
<dbReference type="AlphaFoldDB" id="A0A5C4VHT2"/>
<evidence type="ECO:0000313" key="3">
    <source>
        <dbReference type="Proteomes" id="UP000312512"/>
    </source>
</evidence>